<dbReference type="PANTHER" id="PTHR28259:SF1">
    <property type="entry name" value="FLUORIDE EXPORT PROTEIN 1-RELATED"/>
    <property type="match status" value="1"/>
</dbReference>
<evidence type="ECO:0000256" key="2">
    <source>
        <dbReference type="ARBA" id="ARBA00022475"/>
    </source>
</evidence>
<comment type="subcellular location">
    <subcellularLocation>
        <location evidence="1 10">Cell membrane</location>
        <topology evidence="1 10">Multi-pass membrane protein</topology>
    </subcellularLocation>
</comment>
<feature type="transmembrane region" description="Helical" evidence="10">
    <location>
        <begin position="100"/>
        <end position="119"/>
    </location>
</feature>
<keyword evidence="3 10" id="KW-0812">Transmembrane</keyword>
<comment type="catalytic activity">
    <reaction evidence="8">
        <text>fluoride(in) = fluoride(out)</text>
        <dbReference type="Rhea" id="RHEA:76159"/>
        <dbReference type="ChEBI" id="CHEBI:17051"/>
    </reaction>
    <physiologicalReaction direction="left-to-right" evidence="8">
        <dbReference type="Rhea" id="RHEA:76160"/>
    </physiologicalReaction>
</comment>
<dbReference type="NCBIfam" id="TIGR00494">
    <property type="entry name" value="crcB"/>
    <property type="match status" value="1"/>
</dbReference>
<dbReference type="RefSeq" id="WP_343884923.1">
    <property type="nucleotide sequence ID" value="NZ_BAAAKI010000004.1"/>
</dbReference>
<evidence type="ECO:0000256" key="7">
    <source>
        <dbReference type="ARBA" id="ARBA00035120"/>
    </source>
</evidence>
<dbReference type="Pfam" id="PF02537">
    <property type="entry name" value="CRCB"/>
    <property type="match status" value="1"/>
</dbReference>
<keyword evidence="10" id="KW-0813">Transport</keyword>
<keyword evidence="10" id="KW-0915">Sodium</keyword>
<reference evidence="12" key="1">
    <citation type="journal article" date="2019" name="Int. J. Syst. Evol. Microbiol.">
        <title>The Global Catalogue of Microorganisms (GCM) 10K type strain sequencing project: providing services to taxonomists for standard genome sequencing and annotation.</title>
        <authorList>
            <consortium name="The Broad Institute Genomics Platform"/>
            <consortium name="The Broad Institute Genome Sequencing Center for Infectious Disease"/>
            <person name="Wu L."/>
            <person name="Ma J."/>
        </authorList>
    </citation>
    <scope>NUCLEOTIDE SEQUENCE [LARGE SCALE GENOMIC DNA]</scope>
    <source>
        <strain evidence="12">CGMCC 1.15277</strain>
    </source>
</reference>
<keyword evidence="5 10" id="KW-0472">Membrane</keyword>
<keyword evidence="12" id="KW-1185">Reference proteome</keyword>
<keyword evidence="10" id="KW-0406">Ion transport</keyword>
<organism evidence="11 12">
    <name type="scientific">Luteococcus sanguinis</name>
    <dbReference type="NCBI Taxonomy" id="174038"/>
    <lineage>
        <taxon>Bacteria</taxon>
        <taxon>Bacillati</taxon>
        <taxon>Actinomycetota</taxon>
        <taxon>Actinomycetes</taxon>
        <taxon>Propionibacteriales</taxon>
        <taxon>Propionibacteriaceae</taxon>
        <taxon>Luteococcus</taxon>
    </lineage>
</organism>
<keyword evidence="2 10" id="KW-1003">Cell membrane</keyword>
<feature type="transmembrane region" description="Helical" evidence="10">
    <location>
        <begin position="134"/>
        <end position="155"/>
    </location>
</feature>
<dbReference type="HAMAP" id="MF_00454">
    <property type="entry name" value="FluC"/>
    <property type="match status" value="1"/>
</dbReference>
<protein>
    <recommendedName>
        <fullName evidence="10">Fluoride-specific ion channel FluC</fullName>
    </recommendedName>
</protein>
<evidence type="ECO:0000256" key="3">
    <source>
        <dbReference type="ARBA" id="ARBA00022692"/>
    </source>
</evidence>
<dbReference type="InterPro" id="IPR003691">
    <property type="entry name" value="FluC"/>
</dbReference>
<name>A0ABW1X1F3_9ACTN</name>
<keyword evidence="10" id="KW-0479">Metal-binding</keyword>
<gene>
    <name evidence="10 11" type="primary">crcB</name>
    <name evidence="10" type="synonym">fluC</name>
    <name evidence="11" type="ORF">ACFP57_05470</name>
</gene>
<evidence type="ECO:0000256" key="10">
    <source>
        <dbReference type="HAMAP-Rule" id="MF_00454"/>
    </source>
</evidence>
<feature type="transmembrane region" description="Helical" evidence="10">
    <location>
        <begin position="37"/>
        <end position="55"/>
    </location>
</feature>
<sequence>MSSSLPQGSGSFLPRDFVDPDVDAIATDRPLHLRTRYLYVVFVGGMLGTMARWSLGEWQPARHGFPVATLAVNLVGAFCLGLLLESLVRLGPDRGWPRLARLHFGTGFLGSFTTYSALAAETVLLADHGRVGDAVLYLLVSVLVGVLFAWAGIVVGSRTAGARVAEATR</sequence>
<feature type="binding site" evidence="10">
    <location>
        <position position="113"/>
    </location>
    <ligand>
        <name>Na(+)</name>
        <dbReference type="ChEBI" id="CHEBI:29101"/>
        <note>structural</note>
    </ligand>
</feature>
<proteinExistence type="inferred from homology"/>
<keyword evidence="6 10" id="KW-0407">Ion channel</keyword>
<feature type="binding site" evidence="10">
    <location>
        <position position="110"/>
    </location>
    <ligand>
        <name>Na(+)</name>
        <dbReference type="ChEBI" id="CHEBI:29101"/>
        <note>structural</note>
    </ligand>
</feature>
<comment type="caution">
    <text evidence="11">The sequence shown here is derived from an EMBL/GenBank/DDBJ whole genome shotgun (WGS) entry which is preliminary data.</text>
</comment>
<evidence type="ECO:0000313" key="12">
    <source>
        <dbReference type="Proteomes" id="UP001596266"/>
    </source>
</evidence>
<feature type="transmembrane region" description="Helical" evidence="10">
    <location>
        <begin position="67"/>
        <end position="88"/>
    </location>
</feature>
<accession>A0ABW1X1F3</accession>
<comment type="function">
    <text evidence="9 10">Fluoride-specific ion channel. Important for reducing fluoride concentration in the cell, thus reducing its toxicity.</text>
</comment>
<dbReference type="PANTHER" id="PTHR28259">
    <property type="entry name" value="FLUORIDE EXPORT PROTEIN 1-RELATED"/>
    <property type="match status" value="1"/>
</dbReference>
<comment type="activity regulation">
    <text evidence="10">Na(+) is not transported, but it plays an essential structural role and its presence is essential for fluoride channel function.</text>
</comment>
<evidence type="ECO:0000256" key="9">
    <source>
        <dbReference type="ARBA" id="ARBA00049940"/>
    </source>
</evidence>
<evidence type="ECO:0000256" key="6">
    <source>
        <dbReference type="ARBA" id="ARBA00023303"/>
    </source>
</evidence>
<evidence type="ECO:0000256" key="8">
    <source>
        <dbReference type="ARBA" id="ARBA00035585"/>
    </source>
</evidence>
<evidence type="ECO:0000256" key="4">
    <source>
        <dbReference type="ARBA" id="ARBA00022989"/>
    </source>
</evidence>
<evidence type="ECO:0000256" key="5">
    <source>
        <dbReference type="ARBA" id="ARBA00023136"/>
    </source>
</evidence>
<comment type="similarity">
    <text evidence="7 10">Belongs to the fluoride channel Fluc/FEX (TC 1.A.43) family.</text>
</comment>
<keyword evidence="4 10" id="KW-1133">Transmembrane helix</keyword>
<dbReference type="Proteomes" id="UP001596266">
    <property type="component" value="Unassembled WGS sequence"/>
</dbReference>
<dbReference type="EMBL" id="JBHSUA010000009">
    <property type="protein sequence ID" value="MFC6396438.1"/>
    <property type="molecule type" value="Genomic_DNA"/>
</dbReference>
<evidence type="ECO:0000256" key="1">
    <source>
        <dbReference type="ARBA" id="ARBA00004651"/>
    </source>
</evidence>
<evidence type="ECO:0000313" key="11">
    <source>
        <dbReference type="EMBL" id="MFC6396438.1"/>
    </source>
</evidence>